<name>A0A218WSS1_PUNGR</name>
<evidence type="ECO:0000256" key="1">
    <source>
        <dbReference type="SAM" id="MobiDB-lite"/>
    </source>
</evidence>
<comment type="caution">
    <text evidence="2">The sequence shown here is derived from an EMBL/GenBank/DDBJ whole genome shotgun (WGS) entry which is preliminary data.</text>
</comment>
<organism evidence="2 3">
    <name type="scientific">Punica granatum</name>
    <name type="common">Pomegranate</name>
    <dbReference type="NCBI Taxonomy" id="22663"/>
    <lineage>
        <taxon>Eukaryota</taxon>
        <taxon>Viridiplantae</taxon>
        <taxon>Streptophyta</taxon>
        <taxon>Embryophyta</taxon>
        <taxon>Tracheophyta</taxon>
        <taxon>Spermatophyta</taxon>
        <taxon>Magnoliopsida</taxon>
        <taxon>eudicotyledons</taxon>
        <taxon>Gunneridae</taxon>
        <taxon>Pentapetalae</taxon>
        <taxon>rosids</taxon>
        <taxon>malvids</taxon>
        <taxon>Myrtales</taxon>
        <taxon>Lythraceae</taxon>
        <taxon>Punica</taxon>
    </lineage>
</organism>
<dbReference type="EMBL" id="MTKT01003240">
    <property type="protein sequence ID" value="OWM75420.1"/>
    <property type="molecule type" value="Genomic_DNA"/>
</dbReference>
<dbReference type="Proteomes" id="UP000197138">
    <property type="component" value="Unassembled WGS sequence"/>
</dbReference>
<evidence type="ECO:0000313" key="3">
    <source>
        <dbReference type="Proteomes" id="UP000197138"/>
    </source>
</evidence>
<feature type="region of interest" description="Disordered" evidence="1">
    <location>
        <begin position="1"/>
        <end position="26"/>
    </location>
</feature>
<reference evidence="3" key="1">
    <citation type="journal article" date="2017" name="Plant J.">
        <title>The pomegranate (Punica granatum L.) genome and the genomics of punicalagin biosynthesis.</title>
        <authorList>
            <person name="Qin G."/>
            <person name="Xu C."/>
            <person name="Ming R."/>
            <person name="Tang H."/>
            <person name="Guyot R."/>
            <person name="Kramer E.M."/>
            <person name="Hu Y."/>
            <person name="Yi X."/>
            <person name="Qi Y."/>
            <person name="Xu X."/>
            <person name="Gao Z."/>
            <person name="Pan H."/>
            <person name="Jian J."/>
            <person name="Tian Y."/>
            <person name="Yue Z."/>
            <person name="Xu Y."/>
        </authorList>
    </citation>
    <scope>NUCLEOTIDE SEQUENCE [LARGE SCALE GENOMIC DNA]</scope>
    <source>
        <strain evidence="3">cv. Dabenzi</strain>
    </source>
</reference>
<protein>
    <submittedName>
        <fullName evidence="2">Uncharacterized protein</fullName>
    </submittedName>
</protein>
<sequence length="54" mass="5887">MVRSRSAFCADDDDPNQSRAKKKKVALGPENAEAEFTDGGILLVCLFKAEQEAD</sequence>
<proteinExistence type="predicted"/>
<accession>A0A218WSS1</accession>
<dbReference type="AlphaFoldDB" id="A0A218WSS1"/>
<gene>
    <name evidence="2" type="ORF">CDL15_Pgr021584</name>
</gene>
<evidence type="ECO:0000313" key="2">
    <source>
        <dbReference type="EMBL" id="OWM75420.1"/>
    </source>
</evidence>